<keyword evidence="4" id="KW-1185">Reference proteome</keyword>
<feature type="compositionally biased region" description="Polar residues" evidence="1">
    <location>
        <begin position="139"/>
        <end position="149"/>
    </location>
</feature>
<proteinExistence type="predicted"/>
<sequence length="184" mass="20052">MSEYWDVLYIVLGALFCGVTGIIAQKCHKSLLEEHPQIRTDFFLWLSSWIFAIIVAIGWPVYGVLCFVLLVVLVVPGKLIKALFGTEGRTCCGLNCLTEESKKKKKAKRNNVEPDLEGGNGGNQRDSLSVAQPPPVPPITQSLGATTIQKPPAATVSGSPADRLSNSDLPTYEQAVLDVQDQRQ</sequence>
<feature type="transmembrane region" description="Helical" evidence="2">
    <location>
        <begin position="7"/>
        <end position="24"/>
    </location>
</feature>
<keyword evidence="2" id="KW-0812">Transmembrane</keyword>
<dbReference type="EMBL" id="MU865522">
    <property type="protein sequence ID" value="KAK4221714.1"/>
    <property type="molecule type" value="Genomic_DNA"/>
</dbReference>
<dbReference type="AlphaFoldDB" id="A0AAN6YM92"/>
<evidence type="ECO:0000313" key="3">
    <source>
        <dbReference type="EMBL" id="KAK4221714.1"/>
    </source>
</evidence>
<reference evidence="3" key="1">
    <citation type="journal article" date="2023" name="Mol. Phylogenet. Evol.">
        <title>Genome-scale phylogeny and comparative genomics of the fungal order Sordariales.</title>
        <authorList>
            <person name="Hensen N."/>
            <person name="Bonometti L."/>
            <person name="Westerberg I."/>
            <person name="Brannstrom I.O."/>
            <person name="Guillou S."/>
            <person name="Cros-Aarteil S."/>
            <person name="Calhoun S."/>
            <person name="Haridas S."/>
            <person name="Kuo A."/>
            <person name="Mondo S."/>
            <person name="Pangilinan J."/>
            <person name="Riley R."/>
            <person name="LaButti K."/>
            <person name="Andreopoulos B."/>
            <person name="Lipzen A."/>
            <person name="Chen C."/>
            <person name="Yan M."/>
            <person name="Daum C."/>
            <person name="Ng V."/>
            <person name="Clum A."/>
            <person name="Steindorff A."/>
            <person name="Ohm R.A."/>
            <person name="Martin F."/>
            <person name="Silar P."/>
            <person name="Natvig D.O."/>
            <person name="Lalanne C."/>
            <person name="Gautier V."/>
            <person name="Ament-Velasquez S.L."/>
            <person name="Kruys A."/>
            <person name="Hutchinson M.I."/>
            <person name="Powell A.J."/>
            <person name="Barry K."/>
            <person name="Miller A.N."/>
            <person name="Grigoriev I.V."/>
            <person name="Debuchy R."/>
            <person name="Gladieux P."/>
            <person name="Hiltunen Thoren M."/>
            <person name="Johannesson H."/>
        </authorList>
    </citation>
    <scope>NUCLEOTIDE SEQUENCE</scope>
    <source>
        <strain evidence="3">CBS 990.96</strain>
    </source>
</reference>
<keyword evidence="2" id="KW-0472">Membrane</keyword>
<protein>
    <submittedName>
        <fullName evidence="3">Uncharacterized protein</fullName>
    </submittedName>
</protein>
<reference evidence="3" key="2">
    <citation type="submission" date="2023-05" db="EMBL/GenBank/DDBJ databases">
        <authorList>
            <consortium name="Lawrence Berkeley National Laboratory"/>
            <person name="Steindorff A."/>
            <person name="Hensen N."/>
            <person name="Bonometti L."/>
            <person name="Westerberg I."/>
            <person name="Brannstrom I.O."/>
            <person name="Guillou S."/>
            <person name="Cros-Aarteil S."/>
            <person name="Calhoun S."/>
            <person name="Haridas S."/>
            <person name="Kuo A."/>
            <person name="Mondo S."/>
            <person name="Pangilinan J."/>
            <person name="Riley R."/>
            <person name="Labutti K."/>
            <person name="Andreopoulos B."/>
            <person name="Lipzen A."/>
            <person name="Chen C."/>
            <person name="Yanf M."/>
            <person name="Daum C."/>
            <person name="Ng V."/>
            <person name="Clum A."/>
            <person name="Ohm R."/>
            <person name="Martin F."/>
            <person name="Silar P."/>
            <person name="Natvig D."/>
            <person name="Lalanne C."/>
            <person name="Gautier V."/>
            <person name="Ament-Velasquez S.L."/>
            <person name="Kruys A."/>
            <person name="Hutchinson M.I."/>
            <person name="Powell A.J."/>
            <person name="Barry K."/>
            <person name="Miller A.N."/>
            <person name="Grigoriev I.V."/>
            <person name="Debuchy R."/>
            <person name="Gladieux P."/>
            <person name="Thoren M.H."/>
            <person name="Johannesson H."/>
        </authorList>
    </citation>
    <scope>NUCLEOTIDE SEQUENCE</scope>
    <source>
        <strain evidence="3">CBS 990.96</strain>
    </source>
</reference>
<comment type="caution">
    <text evidence="3">The sequence shown here is derived from an EMBL/GenBank/DDBJ whole genome shotgun (WGS) entry which is preliminary data.</text>
</comment>
<keyword evidence="2" id="KW-1133">Transmembrane helix</keyword>
<evidence type="ECO:0000313" key="4">
    <source>
        <dbReference type="Proteomes" id="UP001301958"/>
    </source>
</evidence>
<dbReference type="Proteomes" id="UP001301958">
    <property type="component" value="Unassembled WGS sequence"/>
</dbReference>
<evidence type="ECO:0000256" key="2">
    <source>
        <dbReference type="SAM" id="Phobius"/>
    </source>
</evidence>
<feature type="transmembrane region" description="Helical" evidence="2">
    <location>
        <begin position="44"/>
        <end position="75"/>
    </location>
</feature>
<accession>A0AAN6YM92</accession>
<gene>
    <name evidence="3" type="ORF">QBC38DRAFT_117900</name>
</gene>
<feature type="region of interest" description="Disordered" evidence="1">
    <location>
        <begin position="107"/>
        <end position="171"/>
    </location>
</feature>
<evidence type="ECO:0000256" key="1">
    <source>
        <dbReference type="SAM" id="MobiDB-lite"/>
    </source>
</evidence>
<name>A0AAN6YM92_9PEZI</name>
<organism evidence="3 4">
    <name type="scientific">Podospora fimiseda</name>
    <dbReference type="NCBI Taxonomy" id="252190"/>
    <lineage>
        <taxon>Eukaryota</taxon>
        <taxon>Fungi</taxon>
        <taxon>Dikarya</taxon>
        <taxon>Ascomycota</taxon>
        <taxon>Pezizomycotina</taxon>
        <taxon>Sordariomycetes</taxon>
        <taxon>Sordariomycetidae</taxon>
        <taxon>Sordariales</taxon>
        <taxon>Podosporaceae</taxon>
        <taxon>Podospora</taxon>
    </lineage>
</organism>